<dbReference type="InterPro" id="IPR013216">
    <property type="entry name" value="Methyltransf_11"/>
</dbReference>
<feature type="domain" description="Methyltransferase type 11" evidence="1">
    <location>
        <begin position="39"/>
        <end position="88"/>
    </location>
</feature>
<dbReference type="CDD" id="cd02440">
    <property type="entry name" value="AdoMet_MTases"/>
    <property type="match status" value="1"/>
</dbReference>
<dbReference type="InterPro" id="IPR029063">
    <property type="entry name" value="SAM-dependent_MTases_sf"/>
</dbReference>
<name>A0A1F6EFC5_9BACT</name>
<dbReference type="Proteomes" id="UP000179115">
    <property type="component" value="Unassembled WGS sequence"/>
</dbReference>
<dbReference type="Pfam" id="PF08241">
    <property type="entry name" value="Methyltransf_11"/>
    <property type="match status" value="1"/>
</dbReference>
<dbReference type="SUPFAM" id="SSF53335">
    <property type="entry name" value="S-adenosyl-L-methionine-dependent methyltransferases"/>
    <property type="match status" value="1"/>
</dbReference>
<sequence>MARENPFLGKKVLHVGCGTAKLPGATGVDVLKLSGVDVVHDLDKTPWPFADNTFDVILAHSVLEHVDSVLHFMNEAYRVGKPDARLVICVPYFRSVDAYDDPTHRHFFTSRSMEYFLDDGNSLAAYSYSGARFKKIGFWYGWPHPSRNPIPWFLKKTAHRFPHFYDQYLSLLLPVKVLFWDLEVIKNKNSK</sequence>
<reference evidence="2 3" key="1">
    <citation type="journal article" date="2016" name="Nat. Commun.">
        <title>Thousands of microbial genomes shed light on interconnected biogeochemical processes in an aquifer system.</title>
        <authorList>
            <person name="Anantharaman K."/>
            <person name="Brown C.T."/>
            <person name="Hug L.A."/>
            <person name="Sharon I."/>
            <person name="Castelle C.J."/>
            <person name="Probst A.J."/>
            <person name="Thomas B.C."/>
            <person name="Singh A."/>
            <person name="Wilkins M.J."/>
            <person name="Karaoz U."/>
            <person name="Brodie E.L."/>
            <person name="Williams K.H."/>
            <person name="Hubbard S.S."/>
            <person name="Banfield J.F."/>
        </authorList>
    </citation>
    <scope>NUCLEOTIDE SEQUENCE [LARGE SCALE GENOMIC DNA]</scope>
</reference>
<evidence type="ECO:0000313" key="3">
    <source>
        <dbReference type="Proteomes" id="UP000179115"/>
    </source>
</evidence>
<gene>
    <name evidence="2" type="ORF">A3A35_02385</name>
</gene>
<evidence type="ECO:0000313" key="2">
    <source>
        <dbReference type="EMBL" id="OGG71942.1"/>
    </source>
</evidence>
<comment type="caution">
    <text evidence="2">The sequence shown here is derived from an EMBL/GenBank/DDBJ whole genome shotgun (WGS) entry which is preliminary data.</text>
</comment>
<protein>
    <recommendedName>
        <fullName evidence="1">Methyltransferase type 11 domain-containing protein</fullName>
    </recommendedName>
</protein>
<dbReference type="EMBL" id="MFLV01000005">
    <property type="protein sequence ID" value="OGG71942.1"/>
    <property type="molecule type" value="Genomic_DNA"/>
</dbReference>
<dbReference type="GO" id="GO:0008757">
    <property type="term" value="F:S-adenosylmethionine-dependent methyltransferase activity"/>
    <property type="evidence" value="ECO:0007669"/>
    <property type="project" value="InterPro"/>
</dbReference>
<dbReference type="AlphaFoldDB" id="A0A1F6EFC5"/>
<proteinExistence type="predicted"/>
<accession>A0A1F6EFC5</accession>
<organism evidence="2 3">
    <name type="scientific">Candidatus Kaiserbacteria bacterium RIFCSPLOWO2_01_FULL_51_21</name>
    <dbReference type="NCBI Taxonomy" id="1798508"/>
    <lineage>
        <taxon>Bacteria</taxon>
        <taxon>Candidatus Kaiseribacteriota</taxon>
    </lineage>
</organism>
<dbReference type="STRING" id="1798508.A3A35_02385"/>
<dbReference type="Gene3D" id="3.40.50.150">
    <property type="entry name" value="Vaccinia Virus protein VP39"/>
    <property type="match status" value="1"/>
</dbReference>
<evidence type="ECO:0000259" key="1">
    <source>
        <dbReference type="Pfam" id="PF08241"/>
    </source>
</evidence>